<gene>
    <name evidence="2" type="ORF">NDU88_008841</name>
</gene>
<organism evidence="2 3">
    <name type="scientific">Pleurodeles waltl</name>
    <name type="common">Iberian ribbed newt</name>
    <dbReference type="NCBI Taxonomy" id="8319"/>
    <lineage>
        <taxon>Eukaryota</taxon>
        <taxon>Metazoa</taxon>
        <taxon>Chordata</taxon>
        <taxon>Craniata</taxon>
        <taxon>Vertebrata</taxon>
        <taxon>Euteleostomi</taxon>
        <taxon>Amphibia</taxon>
        <taxon>Batrachia</taxon>
        <taxon>Caudata</taxon>
        <taxon>Salamandroidea</taxon>
        <taxon>Salamandridae</taxon>
        <taxon>Pleurodelinae</taxon>
        <taxon>Pleurodeles</taxon>
    </lineage>
</organism>
<proteinExistence type="predicted"/>
<keyword evidence="3" id="KW-1185">Reference proteome</keyword>
<accession>A0AAV7PU86</accession>
<dbReference type="AlphaFoldDB" id="A0AAV7PU86"/>
<feature type="compositionally biased region" description="Basic and acidic residues" evidence="1">
    <location>
        <begin position="85"/>
        <end position="98"/>
    </location>
</feature>
<comment type="caution">
    <text evidence="2">The sequence shown here is derived from an EMBL/GenBank/DDBJ whole genome shotgun (WGS) entry which is preliminary data.</text>
</comment>
<feature type="compositionally biased region" description="Acidic residues" evidence="1">
    <location>
        <begin position="73"/>
        <end position="84"/>
    </location>
</feature>
<feature type="compositionally biased region" description="Basic and acidic residues" evidence="1">
    <location>
        <begin position="44"/>
        <end position="72"/>
    </location>
</feature>
<dbReference type="Proteomes" id="UP001066276">
    <property type="component" value="Chromosome 7"/>
</dbReference>
<evidence type="ECO:0000256" key="1">
    <source>
        <dbReference type="SAM" id="MobiDB-lite"/>
    </source>
</evidence>
<sequence>MCDRVLPLGQNTLGPKSLGPALESPRGKNEGITPALTQECADAGEDKVKMEERGGGDTVAYRREKEEKRQQEEGNEEKVEEEDLVSQKDQRAEREPWRGAESIGGRERARRAPGGTWLVQIRDHLRGHITLVLKRVGEARRGWERKRVEDQGHT</sequence>
<reference evidence="2" key="1">
    <citation type="journal article" date="2022" name="bioRxiv">
        <title>Sequencing and chromosome-scale assembly of the giantPleurodeles waltlgenome.</title>
        <authorList>
            <person name="Brown T."/>
            <person name="Elewa A."/>
            <person name="Iarovenko S."/>
            <person name="Subramanian E."/>
            <person name="Araus A.J."/>
            <person name="Petzold A."/>
            <person name="Susuki M."/>
            <person name="Suzuki K.-i.T."/>
            <person name="Hayashi T."/>
            <person name="Toyoda A."/>
            <person name="Oliveira C."/>
            <person name="Osipova E."/>
            <person name="Leigh N.D."/>
            <person name="Simon A."/>
            <person name="Yun M.H."/>
        </authorList>
    </citation>
    <scope>NUCLEOTIDE SEQUENCE</scope>
    <source>
        <strain evidence="2">20211129_DDA</strain>
        <tissue evidence="2">Liver</tissue>
    </source>
</reference>
<evidence type="ECO:0000313" key="3">
    <source>
        <dbReference type="Proteomes" id="UP001066276"/>
    </source>
</evidence>
<name>A0AAV7PU86_PLEWA</name>
<protein>
    <submittedName>
        <fullName evidence="2">Uncharacterized protein</fullName>
    </submittedName>
</protein>
<feature type="region of interest" description="Disordered" evidence="1">
    <location>
        <begin position="1"/>
        <end position="112"/>
    </location>
</feature>
<evidence type="ECO:0000313" key="2">
    <source>
        <dbReference type="EMBL" id="KAJ1130489.1"/>
    </source>
</evidence>
<dbReference type="EMBL" id="JANPWB010000011">
    <property type="protein sequence ID" value="KAJ1130489.1"/>
    <property type="molecule type" value="Genomic_DNA"/>
</dbReference>